<keyword evidence="5" id="KW-0963">Cytoplasm</keyword>
<dbReference type="PRINTS" id="PR02078">
    <property type="entry name" value="GATSLIKEFMLY"/>
</dbReference>
<gene>
    <name evidence="17" type="primary">CASTOR1</name>
</gene>
<dbReference type="Pfam" id="PF21389">
    <property type="entry name" value="CASTOR1_ACT-like"/>
    <property type="match status" value="1"/>
</dbReference>
<evidence type="ECO:0000256" key="7">
    <source>
        <dbReference type="ARBA" id="ARBA00022843"/>
    </source>
</evidence>
<dbReference type="FunFam" id="3.30.2130.10:FF:000004">
    <property type="entry name" value="Cytosolic arginine sensor for mTORC1 subunit 1"/>
    <property type="match status" value="1"/>
</dbReference>
<keyword evidence="18" id="KW-1185">Reference proteome</keyword>
<evidence type="ECO:0000256" key="5">
    <source>
        <dbReference type="ARBA" id="ARBA00022490"/>
    </source>
</evidence>
<dbReference type="Gene3D" id="3.30.2130.10">
    <property type="entry name" value="VC0802-like"/>
    <property type="match status" value="2"/>
</dbReference>
<dbReference type="InterPro" id="IPR040778">
    <property type="entry name" value="CASTOR1_N"/>
</dbReference>
<feature type="domain" description="CASTOR ACT" evidence="14">
    <location>
        <begin position="121"/>
        <end position="187"/>
    </location>
</feature>
<evidence type="ECO:0000259" key="14">
    <source>
        <dbReference type="Pfam" id="PF13840"/>
    </source>
</evidence>
<dbReference type="GO" id="GO:0005829">
    <property type="term" value="C:cytosol"/>
    <property type="evidence" value="ECO:0007669"/>
    <property type="project" value="UniProtKB-SubCell"/>
</dbReference>
<evidence type="ECO:0000259" key="16">
    <source>
        <dbReference type="Pfam" id="PF21389"/>
    </source>
</evidence>
<comment type="subunit">
    <text evidence="9">Forms homodimers and heterodimers with CASTOR2. Interacts with the GATOR2 complex which is composed of MIOS, SEC13, SEH1L, WDR24 and WDR59; the interaction is negatively regulated by arginine. Interacts with TM4SF5; the interaction is positively regulated by leucine and is negatively regulated by arginine.</text>
</comment>
<dbReference type="PANTHER" id="PTHR31131:SF3">
    <property type="entry name" value="CYTOSOLIC ARGININE SENSOR FOR MTORC1 SUBUNIT 1"/>
    <property type="match status" value="1"/>
</dbReference>
<evidence type="ECO:0000256" key="2">
    <source>
        <dbReference type="ARBA" id="ARBA00004514"/>
    </source>
</evidence>
<accession>A0A8C5N3Z6</accession>
<dbReference type="InterPro" id="IPR049479">
    <property type="entry name" value="CASTOR1_ACT-like"/>
</dbReference>
<keyword evidence="6" id="KW-0597">Phosphoprotein</keyword>
<proteinExistence type="inferred from homology"/>
<comment type="similarity">
    <text evidence="3">Belongs to the GATS family.</text>
</comment>
<dbReference type="PANTHER" id="PTHR31131">
    <property type="entry name" value="CHROMOSOME 1, WHOLE GENOME SHOTGUN SEQUENCE"/>
    <property type="match status" value="1"/>
</dbReference>
<feature type="domain" description="CASTOR1 N-terminal" evidence="15">
    <location>
        <begin position="56"/>
        <end position="116"/>
    </location>
</feature>
<evidence type="ECO:0000256" key="6">
    <source>
        <dbReference type="ARBA" id="ARBA00022553"/>
    </source>
</evidence>
<evidence type="ECO:0000256" key="3">
    <source>
        <dbReference type="ARBA" id="ARBA00006827"/>
    </source>
</evidence>
<comment type="function">
    <text evidence="1">Functions as an intracellular arginine sensor within the amino acid-sensing branch of the TORC1 signaling pathway. As a homodimer or a heterodimer with CASTOR2, binds and inhibits the GATOR subcomplex GATOR2 and thereby mTORC1. Binding of arginine to CASTOR1 allosterically disrupts the interaction of CASTOR1-containing dimers with GATOR2 which can in turn activate mTORC1 and the TORC1 signaling pathway.</text>
</comment>
<feature type="domain" description="CASTOR ACT" evidence="14">
    <location>
        <begin position="306"/>
        <end position="369"/>
    </location>
</feature>
<reference evidence="17" key="1">
    <citation type="submission" date="2025-08" db="UniProtKB">
        <authorList>
            <consortium name="Ensembl"/>
        </authorList>
    </citation>
    <scope>IDENTIFICATION</scope>
</reference>
<comment type="subcellular location">
    <subcellularLocation>
        <location evidence="2">Cytoplasm</location>
        <location evidence="2">Cytosol</location>
    </subcellularLocation>
</comment>
<evidence type="ECO:0000259" key="15">
    <source>
        <dbReference type="Pfam" id="PF18700"/>
    </source>
</evidence>
<dbReference type="Pfam" id="PF13840">
    <property type="entry name" value="ACT_7"/>
    <property type="match status" value="2"/>
</dbReference>
<name>A0A8C5N3Z6_9ANUR</name>
<dbReference type="InterPro" id="IPR026249">
    <property type="entry name" value="CASTOR_fam"/>
</dbReference>
<evidence type="ECO:0000313" key="18">
    <source>
        <dbReference type="Proteomes" id="UP000694569"/>
    </source>
</evidence>
<evidence type="ECO:0000256" key="12">
    <source>
        <dbReference type="ARBA" id="ARBA00071079"/>
    </source>
</evidence>
<evidence type="ECO:0000256" key="9">
    <source>
        <dbReference type="ARBA" id="ARBA00046845"/>
    </source>
</evidence>
<dbReference type="InterPro" id="IPR045865">
    <property type="entry name" value="ACT-like_dom_sf"/>
</dbReference>
<dbReference type="GO" id="GO:0034618">
    <property type="term" value="F:arginine binding"/>
    <property type="evidence" value="ECO:0007669"/>
    <property type="project" value="TreeGrafter"/>
</dbReference>
<sequence length="374" mass="41781">MERLKSPEEGHVSICFLNPALVGMDPPSKPDAPPHGAHAGCKKSVPAMDLQLLEHRVRVTSINKPSLALYTHSLVKFIFLPHRTRCKFFSITESPEDYTVMLDEEGFNELPPSEHLKVAEHTWRVLNVLANGFSSSAVPNVGVTKIAKSVIAPLAEHNVSVLMFSTYRTDYILIREDDLPVVFNTLSGELNIYKEDDGELVRINLGNDNEMKKDIVFSQTVHPVLSPKNKYCILAVDQDHFPSISSILLDVMFYSNSLKDNPPGSSPDVDSIHFFALSLIDGYISIVMDAETQKRFPTDLLLTSSSEELWRMVRIGGQPLGFDECGIVAQIAGPLADLDISAYYISTFNFDHALVPEEDIDNVIQLLRERQNQQ</sequence>
<evidence type="ECO:0000256" key="4">
    <source>
        <dbReference type="ARBA" id="ARBA00013329"/>
    </source>
</evidence>
<comment type="subunit">
    <text evidence="11">May form homodimers and heterodimers.</text>
</comment>
<dbReference type="SUPFAM" id="SSF55021">
    <property type="entry name" value="ACT-like"/>
    <property type="match status" value="2"/>
</dbReference>
<feature type="domain" description="Cytosolic arginine sensor for mTORC1 subunit 1/2 ACT-like" evidence="16">
    <location>
        <begin position="222"/>
        <end position="305"/>
    </location>
</feature>
<dbReference type="FunFam" id="3.30.2130.10:FF:000003">
    <property type="entry name" value="Cytosolic arginine sensor for mTORC1 subunit 1"/>
    <property type="match status" value="1"/>
</dbReference>
<keyword evidence="7" id="KW-0832">Ubl conjugation</keyword>
<dbReference type="InterPro" id="IPR051719">
    <property type="entry name" value="CASTOR_mTORC1"/>
</dbReference>
<dbReference type="Pfam" id="PF18700">
    <property type="entry name" value="Castor1_N"/>
    <property type="match status" value="1"/>
</dbReference>
<dbReference type="OrthoDB" id="58529at2759"/>
<dbReference type="Proteomes" id="UP000694569">
    <property type="component" value="Unplaced"/>
</dbReference>
<comment type="function">
    <text evidence="10">Functions as a negative regulator of the TORC1 signaling pathway.</text>
</comment>
<dbReference type="GO" id="GO:1904262">
    <property type="term" value="P:negative regulation of TORC1 signaling"/>
    <property type="evidence" value="ECO:0007669"/>
    <property type="project" value="UniProtKB-ARBA"/>
</dbReference>
<evidence type="ECO:0000256" key="10">
    <source>
        <dbReference type="ARBA" id="ARBA00059156"/>
    </source>
</evidence>
<evidence type="ECO:0000256" key="8">
    <source>
        <dbReference type="ARBA" id="ARBA00031657"/>
    </source>
</evidence>
<dbReference type="GeneTree" id="ENSGT00390000006208"/>
<evidence type="ECO:0000256" key="11">
    <source>
        <dbReference type="ARBA" id="ARBA00061764"/>
    </source>
</evidence>
<evidence type="ECO:0000256" key="1">
    <source>
        <dbReference type="ARBA" id="ARBA00002751"/>
    </source>
</evidence>
<dbReference type="Ensembl" id="ENSLLET00000022286.1">
    <property type="protein sequence ID" value="ENSLLEP00000021457.1"/>
    <property type="gene ID" value="ENSLLEG00000013525.1"/>
</dbReference>
<protein>
    <recommendedName>
        <fullName evidence="4">Cytosolic arginine sensor for mTORC1 subunit 1</fullName>
    </recommendedName>
    <alternativeName>
        <fullName evidence="12">Cytosolic arginine sensor for mTORC1 subunit 2</fullName>
    </alternativeName>
    <alternativeName>
        <fullName evidence="13">GATS-like protein 2</fullName>
    </alternativeName>
    <alternativeName>
        <fullName evidence="8">GATS-like protein 3</fullName>
    </alternativeName>
</protein>
<dbReference type="AlphaFoldDB" id="A0A8C5N3Z6"/>
<evidence type="ECO:0000313" key="17">
    <source>
        <dbReference type="Ensembl" id="ENSLLEP00000021457.1"/>
    </source>
</evidence>
<dbReference type="GO" id="GO:0042802">
    <property type="term" value="F:identical protein binding"/>
    <property type="evidence" value="ECO:0007669"/>
    <property type="project" value="UniProtKB-ARBA"/>
</dbReference>
<organism evidence="17 18">
    <name type="scientific">Leptobrachium leishanense</name>
    <name type="common">Leishan spiny toad</name>
    <dbReference type="NCBI Taxonomy" id="445787"/>
    <lineage>
        <taxon>Eukaryota</taxon>
        <taxon>Metazoa</taxon>
        <taxon>Chordata</taxon>
        <taxon>Craniata</taxon>
        <taxon>Vertebrata</taxon>
        <taxon>Euteleostomi</taxon>
        <taxon>Amphibia</taxon>
        <taxon>Batrachia</taxon>
        <taxon>Anura</taxon>
        <taxon>Pelobatoidea</taxon>
        <taxon>Megophryidae</taxon>
        <taxon>Leptobrachium</taxon>
    </lineage>
</organism>
<dbReference type="InterPro" id="IPR027795">
    <property type="entry name" value="CASTOR_ACT_dom"/>
</dbReference>
<evidence type="ECO:0000256" key="13">
    <source>
        <dbReference type="ARBA" id="ARBA00078530"/>
    </source>
</evidence>
<reference evidence="17" key="2">
    <citation type="submission" date="2025-09" db="UniProtKB">
        <authorList>
            <consortium name="Ensembl"/>
        </authorList>
    </citation>
    <scope>IDENTIFICATION</scope>
</reference>